<dbReference type="Proteomes" id="UP000198287">
    <property type="component" value="Unassembled WGS sequence"/>
</dbReference>
<keyword evidence="3" id="KW-1185">Reference proteome</keyword>
<gene>
    <name evidence="2" type="ORF">Fcan01_13963</name>
</gene>
<organism evidence="2 3">
    <name type="scientific">Folsomia candida</name>
    <name type="common">Springtail</name>
    <dbReference type="NCBI Taxonomy" id="158441"/>
    <lineage>
        <taxon>Eukaryota</taxon>
        <taxon>Metazoa</taxon>
        <taxon>Ecdysozoa</taxon>
        <taxon>Arthropoda</taxon>
        <taxon>Hexapoda</taxon>
        <taxon>Collembola</taxon>
        <taxon>Entomobryomorpha</taxon>
        <taxon>Isotomoidea</taxon>
        <taxon>Isotomidae</taxon>
        <taxon>Proisotominae</taxon>
        <taxon>Folsomia</taxon>
    </lineage>
</organism>
<evidence type="ECO:0000313" key="2">
    <source>
        <dbReference type="EMBL" id="OXA50742.1"/>
    </source>
</evidence>
<sequence>MSSNKVTSPSPVTETDKVSSSSAKKAKYSWEMIPQEPPKIDDLPPQYKGRTIVVREVRKEWSSVGKVMNMNKRDKHEDKSDSGVGKIRDTFYALVRPKEEGDEFDSPDFAKCTPEGYAEKVLEPLSKNEKEEAIRQIKASKDGIKVDDTNKHLVWRKIAAYERLVLDDHTNDSTGGRVICMFDDAEWKAKRASMAMNNIITAGGDLQFWNSYVKEFTDAKLPPPTCTEILGQRRYFSTEEEANKVYAARQFVTLLRKLVPATSTFRYLNKNVALPNGAEKEVLEEMKNWGMQLGISKYLGREFRATLPYPFGKEREGKDVISSMVVTKERGALYVVSNPHINYFGKTLIGKKLHLATGDQNDTVTKYSLMEHHLPWELIPLSSCPVDDLETNEAHLHIANSFADLLHLHQQFVSDPPYTSPAGSTPYDAYPICLNKFTNAKFLDDTSFTKINQFMLKCYGVEIYIGPTY</sequence>
<feature type="region of interest" description="Disordered" evidence="1">
    <location>
        <begin position="1"/>
        <end position="46"/>
    </location>
</feature>
<accession>A0A226DZ59</accession>
<evidence type="ECO:0000313" key="3">
    <source>
        <dbReference type="Proteomes" id="UP000198287"/>
    </source>
</evidence>
<dbReference type="EMBL" id="LNIX01000008">
    <property type="protein sequence ID" value="OXA50742.1"/>
    <property type="molecule type" value="Genomic_DNA"/>
</dbReference>
<comment type="caution">
    <text evidence="2">The sequence shown here is derived from an EMBL/GenBank/DDBJ whole genome shotgun (WGS) entry which is preliminary data.</text>
</comment>
<name>A0A226DZ59_FOLCA</name>
<dbReference type="AlphaFoldDB" id="A0A226DZ59"/>
<feature type="compositionally biased region" description="Polar residues" evidence="1">
    <location>
        <begin position="1"/>
        <end position="13"/>
    </location>
</feature>
<reference evidence="2 3" key="1">
    <citation type="submission" date="2015-12" db="EMBL/GenBank/DDBJ databases">
        <title>The genome of Folsomia candida.</title>
        <authorList>
            <person name="Faddeeva A."/>
            <person name="Derks M.F."/>
            <person name="Anvar Y."/>
            <person name="Smit S."/>
            <person name="Van Straalen N."/>
            <person name="Roelofs D."/>
        </authorList>
    </citation>
    <scope>NUCLEOTIDE SEQUENCE [LARGE SCALE GENOMIC DNA]</scope>
    <source>
        <strain evidence="2 3">VU population</strain>
        <tissue evidence="2">Whole body</tissue>
    </source>
</reference>
<proteinExistence type="predicted"/>
<evidence type="ECO:0000256" key="1">
    <source>
        <dbReference type="SAM" id="MobiDB-lite"/>
    </source>
</evidence>
<protein>
    <submittedName>
        <fullName evidence="2">Uncharacterized protein</fullName>
    </submittedName>
</protein>